<dbReference type="Proteomes" id="UP001501337">
    <property type="component" value="Unassembled WGS sequence"/>
</dbReference>
<dbReference type="InterPro" id="IPR002347">
    <property type="entry name" value="SDR_fam"/>
</dbReference>
<accession>A0ABP7NKM2</accession>
<evidence type="ECO:0000313" key="10">
    <source>
        <dbReference type="Proteomes" id="UP001501337"/>
    </source>
</evidence>
<dbReference type="PRINTS" id="PR00081">
    <property type="entry name" value="GDHRDH"/>
</dbReference>
<dbReference type="PIRSF" id="PIRSF000094">
    <property type="entry name" value="Enoyl-ACP_rdct"/>
    <property type="match status" value="1"/>
</dbReference>
<evidence type="ECO:0000256" key="3">
    <source>
        <dbReference type="ARBA" id="ARBA00022516"/>
    </source>
</evidence>
<evidence type="ECO:0000256" key="6">
    <source>
        <dbReference type="ARBA" id="ARBA00023098"/>
    </source>
</evidence>
<evidence type="ECO:0000313" key="9">
    <source>
        <dbReference type="EMBL" id="GAA3949216.1"/>
    </source>
</evidence>
<dbReference type="EC" id="1.3.1.9" evidence="8"/>
<organism evidence="9 10">
    <name type="scientific">Allohahella marinimesophila</name>
    <dbReference type="NCBI Taxonomy" id="1054972"/>
    <lineage>
        <taxon>Bacteria</taxon>
        <taxon>Pseudomonadati</taxon>
        <taxon>Pseudomonadota</taxon>
        <taxon>Gammaproteobacteria</taxon>
        <taxon>Oceanospirillales</taxon>
        <taxon>Hahellaceae</taxon>
        <taxon>Allohahella</taxon>
    </lineage>
</organism>
<dbReference type="CDD" id="cd05372">
    <property type="entry name" value="ENR_SDR"/>
    <property type="match status" value="1"/>
</dbReference>
<proteinExistence type="inferred from homology"/>
<evidence type="ECO:0000256" key="5">
    <source>
        <dbReference type="ARBA" id="ARBA00023002"/>
    </source>
</evidence>
<dbReference type="Pfam" id="PF13561">
    <property type="entry name" value="adh_short_C2"/>
    <property type="match status" value="1"/>
</dbReference>
<reference evidence="10" key="1">
    <citation type="journal article" date="2019" name="Int. J. Syst. Evol. Microbiol.">
        <title>The Global Catalogue of Microorganisms (GCM) 10K type strain sequencing project: providing services to taxonomists for standard genome sequencing and annotation.</title>
        <authorList>
            <consortium name="The Broad Institute Genomics Platform"/>
            <consortium name="The Broad Institute Genome Sequencing Center for Infectious Disease"/>
            <person name="Wu L."/>
            <person name="Ma J."/>
        </authorList>
    </citation>
    <scope>NUCLEOTIDE SEQUENCE [LARGE SCALE GENOMIC DNA]</scope>
    <source>
        <strain evidence="10">JCM 17555</strain>
    </source>
</reference>
<comment type="similarity">
    <text evidence="2 8">Belongs to the short-chain dehydrogenases/reductases (SDR) family. FabI subfamily.</text>
</comment>
<evidence type="ECO:0000256" key="2">
    <source>
        <dbReference type="ARBA" id="ARBA00009233"/>
    </source>
</evidence>
<comment type="caution">
    <text evidence="9">The sequence shown here is derived from an EMBL/GenBank/DDBJ whole genome shotgun (WGS) entry which is preliminary data.</text>
</comment>
<keyword evidence="7 8" id="KW-0275">Fatty acid biosynthesis</keyword>
<keyword evidence="6" id="KW-0443">Lipid metabolism</keyword>
<dbReference type="SUPFAM" id="SSF51735">
    <property type="entry name" value="NAD(P)-binding Rossmann-fold domains"/>
    <property type="match status" value="1"/>
</dbReference>
<dbReference type="PANTHER" id="PTHR43159:SF2">
    <property type="entry name" value="ENOYL-[ACYL-CARRIER-PROTEIN] REDUCTASE [NADH], CHLOROPLASTIC"/>
    <property type="match status" value="1"/>
</dbReference>
<evidence type="ECO:0000256" key="8">
    <source>
        <dbReference type="PIRNR" id="PIRNR000094"/>
    </source>
</evidence>
<keyword evidence="3 8" id="KW-0444">Lipid biosynthesis</keyword>
<evidence type="ECO:0000256" key="4">
    <source>
        <dbReference type="ARBA" id="ARBA00022832"/>
    </source>
</evidence>
<dbReference type="RefSeq" id="WP_344803032.1">
    <property type="nucleotide sequence ID" value="NZ_BAABBO010000001.1"/>
</dbReference>
<gene>
    <name evidence="9" type="primary">fabI</name>
    <name evidence="9" type="ORF">GCM10022278_05500</name>
</gene>
<keyword evidence="8" id="KW-0520">NAD</keyword>
<dbReference type="Gene3D" id="3.40.50.720">
    <property type="entry name" value="NAD(P)-binding Rossmann-like Domain"/>
    <property type="match status" value="1"/>
</dbReference>
<name>A0ABP7NKM2_9GAMM</name>
<sequence>MGLLSGKRALIVGVASKLSIAKGIADAFHREGAEIALTYQNDKLQGRVEKFAAEYDSTLTFPCDVADDAQIETLFQDLGKHWESFDILVHSVGYAPGDQLDGDFTDVTTREGFRIAHDISVYSFIALARAARPMLEPRKGSLLTLTYLGSQRTMPNYNVMGLAKASLEASVRYLAASLGPSGMRVNAISAGPIRTLAASGIKNFRKMLNEFERQTPMRRNVTIEEVGNAATFLCSDWASGVTGEIMFVDGGFSFSAMGAIEDDSGKAGPGD</sequence>
<dbReference type="InterPro" id="IPR036291">
    <property type="entry name" value="NAD(P)-bd_dom_sf"/>
</dbReference>
<comment type="catalytic activity">
    <reaction evidence="8">
        <text>a 2,3-saturated acyl-[ACP] + NAD(+) = a (2E)-enoyl-[ACP] + NADH + H(+)</text>
        <dbReference type="Rhea" id="RHEA:10240"/>
        <dbReference type="Rhea" id="RHEA-COMP:9925"/>
        <dbReference type="Rhea" id="RHEA-COMP:9926"/>
        <dbReference type="ChEBI" id="CHEBI:15378"/>
        <dbReference type="ChEBI" id="CHEBI:57540"/>
        <dbReference type="ChEBI" id="CHEBI:57945"/>
        <dbReference type="ChEBI" id="CHEBI:78784"/>
        <dbReference type="ChEBI" id="CHEBI:78785"/>
        <dbReference type="EC" id="1.3.1.9"/>
    </reaction>
</comment>
<keyword evidence="5 8" id="KW-0560">Oxidoreductase</keyword>
<comment type="pathway">
    <text evidence="1">Lipid metabolism; fatty acid biosynthesis.</text>
</comment>
<keyword evidence="4" id="KW-0276">Fatty acid metabolism</keyword>
<protein>
    <recommendedName>
        <fullName evidence="8">Enoyl-[acyl-carrier-protein] reductase [NADH]</fullName>
        <ecNumber evidence="8">1.3.1.9</ecNumber>
    </recommendedName>
</protein>
<evidence type="ECO:0000256" key="7">
    <source>
        <dbReference type="ARBA" id="ARBA00023160"/>
    </source>
</evidence>
<evidence type="ECO:0000256" key="1">
    <source>
        <dbReference type="ARBA" id="ARBA00005194"/>
    </source>
</evidence>
<dbReference type="PANTHER" id="PTHR43159">
    <property type="entry name" value="ENOYL-[ACYL-CARRIER-PROTEIN] REDUCTASE"/>
    <property type="match status" value="1"/>
</dbReference>
<dbReference type="InterPro" id="IPR014358">
    <property type="entry name" value="Enoyl-ACP_Rdtase_NADH"/>
</dbReference>
<dbReference type="EMBL" id="BAABBO010000001">
    <property type="protein sequence ID" value="GAA3949216.1"/>
    <property type="molecule type" value="Genomic_DNA"/>
</dbReference>
<keyword evidence="10" id="KW-1185">Reference proteome</keyword>